<accession>A0A9N7W544</accession>
<evidence type="ECO:0000313" key="3">
    <source>
        <dbReference type="Proteomes" id="UP001153269"/>
    </source>
</evidence>
<protein>
    <recommendedName>
        <fullName evidence="4">Secreted protein</fullName>
    </recommendedName>
</protein>
<evidence type="ECO:0000313" key="2">
    <source>
        <dbReference type="EMBL" id="CAB1460736.1"/>
    </source>
</evidence>
<name>A0A9N7W544_PLEPL</name>
<sequence length="85" mass="9556">MNIQVLFLLISSSRTVGKQDGLGFCSHARSTDWPPRTLALYRCGWGVFWRQRWRADHPCFGPGSPNTVETLPCGRCKPSDRTGAF</sequence>
<evidence type="ECO:0000256" key="1">
    <source>
        <dbReference type="SAM" id="SignalP"/>
    </source>
</evidence>
<dbReference type="AlphaFoldDB" id="A0A9N7W544"/>
<feature type="chain" id="PRO_5040462954" description="Secreted protein" evidence="1">
    <location>
        <begin position="18"/>
        <end position="85"/>
    </location>
</feature>
<dbReference type="Proteomes" id="UP001153269">
    <property type="component" value="Unassembled WGS sequence"/>
</dbReference>
<feature type="signal peptide" evidence="1">
    <location>
        <begin position="1"/>
        <end position="17"/>
    </location>
</feature>
<gene>
    <name evidence="2" type="ORF">PLEPLA_LOCUS48608</name>
</gene>
<keyword evidence="3" id="KW-1185">Reference proteome</keyword>
<keyword evidence="1" id="KW-0732">Signal</keyword>
<reference evidence="2" key="1">
    <citation type="submission" date="2020-03" db="EMBL/GenBank/DDBJ databases">
        <authorList>
            <person name="Weist P."/>
        </authorList>
    </citation>
    <scope>NUCLEOTIDE SEQUENCE</scope>
</reference>
<dbReference type="EMBL" id="CADEAL010004491">
    <property type="protein sequence ID" value="CAB1460736.1"/>
    <property type="molecule type" value="Genomic_DNA"/>
</dbReference>
<proteinExistence type="predicted"/>
<comment type="caution">
    <text evidence="2">The sequence shown here is derived from an EMBL/GenBank/DDBJ whole genome shotgun (WGS) entry which is preliminary data.</text>
</comment>
<evidence type="ECO:0008006" key="4">
    <source>
        <dbReference type="Google" id="ProtNLM"/>
    </source>
</evidence>
<organism evidence="2 3">
    <name type="scientific">Pleuronectes platessa</name>
    <name type="common">European plaice</name>
    <dbReference type="NCBI Taxonomy" id="8262"/>
    <lineage>
        <taxon>Eukaryota</taxon>
        <taxon>Metazoa</taxon>
        <taxon>Chordata</taxon>
        <taxon>Craniata</taxon>
        <taxon>Vertebrata</taxon>
        <taxon>Euteleostomi</taxon>
        <taxon>Actinopterygii</taxon>
        <taxon>Neopterygii</taxon>
        <taxon>Teleostei</taxon>
        <taxon>Neoteleostei</taxon>
        <taxon>Acanthomorphata</taxon>
        <taxon>Carangaria</taxon>
        <taxon>Pleuronectiformes</taxon>
        <taxon>Pleuronectoidei</taxon>
        <taxon>Pleuronectidae</taxon>
        <taxon>Pleuronectes</taxon>
    </lineage>
</organism>